<dbReference type="SUPFAM" id="SSF55811">
    <property type="entry name" value="Nudix"/>
    <property type="match status" value="1"/>
</dbReference>
<dbReference type="CDD" id="cd02883">
    <property type="entry name" value="NUDIX_Hydrolase"/>
    <property type="match status" value="1"/>
</dbReference>
<dbReference type="InterPro" id="IPR020084">
    <property type="entry name" value="NUDIX_hydrolase_CS"/>
</dbReference>
<evidence type="ECO:0000313" key="5">
    <source>
        <dbReference type="Proteomes" id="UP000177602"/>
    </source>
</evidence>
<dbReference type="STRING" id="1801737.A2818_01035"/>
<proteinExistence type="predicted"/>
<name>A0A1F6UYU7_9BACT</name>
<dbReference type="Proteomes" id="UP000177602">
    <property type="component" value="Unassembled WGS sequence"/>
</dbReference>
<feature type="domain" description="Nudix hydrolase" evidence="3">
    <location>
        <begin position="23"/>
        <end position="154"/>
    </location>
</feature>
<dbReference type="PANTHER" id="PTHR43046:SF15">
    <property type="entry name" value="MUTT_NUDIX FAMILY PROTEIN"/>
    <property type="match status" value="1"/>
</dbReference>
<dbReference type="Gene3D" id="3.90.79.10">
    <property type="entry name" value="Nucleoside Triphosphate Pyrophosphohydrolase"/>
    <property type="match status" value="1"/>
</dbReference>
<accession>A0A1F6UYU7</accession>
<evidence type="ECO:0000259" key="3">
    <source>
        <dbReference type="PROSITE" id="PS51462"/>
    </source>
</evidence>
<dbReference type="PROSITE" id="PS00893">
    <property type="entry name" value="NUDIX_BOX"/>
    <property type="match status" value="1"/>
</dbReference>
<reference evidence="4 5" key="1">
    <citation type="journal article" date="2016" name="Nat. Commun.">
        <title>Thousands of microbial genomes shed light on interconnected biogeochemical processes in an aquifer system.</title>
        <authorList>
            <person name="Anantharaman K."/>
            <person name="Brown C.T."/>
            <person name="Hug L.A."/>
            <person name="Sharon I."/>
            <person name="Castelle C.J."/>
            <person name="Probst A.J."/>
            <person name="Thomas B.C."/>
            <person name="Singh A."/>
            <person name="Wilkins M.J."/>
            <person name="Karaoz U."/>
            <person name="Brodie E.L."/>
            <person name="Williams K.H."/>
            <person name="Hubbard S.S."/>
            <person name="Banfield J.F."/>
        </authorList>
    </citation>
    <scope>NUCLEOTIDE SEQUENCE [LARGE SCALE GENOMIC DNA]</scope>
</reference>
<protein>
    <recommendedName>
        <fullName evidence="3">Nudix hydrolase domain-containing protein</fullName>
    </recommendedName>
</protein>
<gene>
    <name evidence="4" type="ORF">A2818_01035</name>
</gene>
<comment type="cofactor">
    <cofactor evidence="1">
        <name>Mg(2+)</name>
        <dbReference type="ChEBI" id="CHEBI:18420"/>
    </cofactor>
</comment>
<sequence length="169" mass="19512">MKILKTIRDKDLGMDFKDPAVYEERKAARAIIFDKNNNVALLYAVNKSYHKLPGGGVEEGEDIIEALRREVMEEIGCEIENIRELGIIEEFRNKISRDQTSYCFIANLAGEKGIPRLEADEIADGFETIWLNIDNAIETLENEKDMEHYNGRFINMRDKMLLEEAKKIL</sequence>
<dbReference type="GO" id="GO:0016787">
    <property type="term" value="F:hydrolase activity"/>
    <property type="evidence" value="ECO:0007669"/>
    <property type="project" value="UniProtKB-KW"/>
</dbReference>
<dbReference type="InterPro" id="IPR015797">
    <property type="entry name" value="NUDIX_hydrolase-like_dom_sf"/>
</dbReference>
<dbReference type="AlphaFoldDB" id="A0A1F6UYU7"/>
<dbReference type="PROSITE" id="PS51462">
    <property type="entry name" value="NUDIX"/>
    <property type="match status" value="1"/>
</dbReference>
<evidence type="ECO:0000256" key="2">
    <source>
        <dbReference type="ARBA" id="ARBA00022801"/>
    </source>
</evidence>
<evidence type="ECO:0000256" key="1">
    <source>
        <dbReference type="ARBA" id="ARBA00001946"/>
    </source>
</evidence>
<keyword evidence="2" id="KW-0378">Hydrolase</keyword>
<organism evidence="4 5">
    <name type="scientific">Candidatus Nomurabacteria bacterium RIFCSPHIGHO2_01_FULL_40_12</name>
    <dbReference type="NCBI Taxonomy" id="1801737"/>
    <lineage>
        <taxon>Bacteria</taxon>
        <taxon>Candidatus Nomuraibacteriota</taxon>
    </lineage>
</organism>
<dbReference type="EMBL" id="MFTN01000027">
    <property type="protein sequence ID" value="OGI62466.1"/>
    <property type="molecule type" value="Genomic_DNA"/>
</dbReference>
<evidence type="ECO:0000313" key="4">
    <source>
        <dbReference type="EMBL" id="OGI62466.1"/>
    </source>
</evidence>
<dbReference type="Pfam" id="PF00293">
    <property type="entry name" value="NUDIX"/>
    <property type="match status" value="1"/>
</dbReference>
<dbReference type="PANTHER" id="PTHR43046">
    <property type="entry name" value="GDP-MANNOSE MANNOSYL HYDROLASE"/>
    <property type="match status" value="1"/>
</dbReference>
<dbReference type="InterPro" id="IPR000086">
    <property type="entry name" value="NUDIX_hydrolase_dom"/>
</dbReference>
<comment type="caution">
    <text evidence="4">The sequence shown here is derived from an EMBL/GenBank/DDBJ whole genome shotgun (WGS) entry which is preliminary data.</text>
</comment>